<name>A0A3R1ASK9_SALET</name>
<dbReference type="RefSeq" id="WP_024148322.1">
    <property type="nucleotide sequence ID" value="NZ_JBJIDQ010000001.1"/>
</dbReference>
<comment type="caution">
    <text evidence="2">The sequence shown here is derived from an EMBL/GenBank/DDBJ whole genome shotgun (WGS) entry which is preliminary data.</text>
</comment>
<evidence type="ECO:0000259" key="1">
    <source>
        <dbReference type="Pfam" id="PF01755"/>
    </source>
</evidence>
<dbReference type="InterPro" id="IPR002654">
    <property type="entry name" value="Glyco_trans_25"/>
</dbReference>
<reference evidence="2" key="1">
    <citation type="submission" date="2018-09" db="EMBL/GenBank/DDBJ databases">
        <authorList>
            <person name="Ashton P.M."/>
            <person name="Dallman T."/>
            <person name="Nair S."/>
            <person name="De Pinna E."/>
            <person name="Peters T."/>
            <person name="Grant K."/>
        </authorList>
    </citation>
    <scope>NUCLEOTIDE SEQUENCE [LARGE SCALE GENOMIC DNA]</scope>
    <source>
        <strain evidence="2">598938</strain>
    </source>
</reference>
<dbReference type="Pfam" id="PF01755">
    <property type="entry name" value="Glyco_transf_25"/>
    <property type="match status" value="1"/>
</dbReference>
<organism evidence="2">
    <name type="scientific">Salmonella enterica I</name>
    <dbReference type="NCBI Taxonomy" id="59201"/>
    <lineage>
        <taxon>Bacteria</taxon>
        <taxon>Pseudomonadati</taxon>
        <taxon>Pseudomonadota</taxon>
        <taxon>Gammaproteobacteria</taxon>
        <taxon>Enterobacterales</taxon>
        <taxon>Enterobacteriaceae</taxon>
        <taxon>Salmonella</taxon>
    </lineage>
</organism>
<dbReference type="AlphaFoldDB" id="A0A3R1ASK9"/>
<dbReference type="Proteomes" id="UP000885348">
    <property type="component" value="Unassembled WGS sequence"/>
</dbReference>
<proteinExistence type="predicted"/>
<evidence type="ECO:0000313" key="2">
    <source>
        <dbReference type="EMBL" id="MML54928.1"/>
    </source>
</evidence>
<sequence>MVKETIDFCIISLVQHAERRERLINEMAKYKVQCRVSNAIDGRKLLADEYFSLFKANSSKLFGRGFLTPSELGCFLSHRKALSEFIMSGKQWLVMLEDDVTPNDNVRELLGVIHSFNESSIYVLGGQDGLKSFSRVVMGRERDKEKVRKVLLGTYRWMYRTCCYCIDRKGAKNIMKLMNEQRFFPDDWSFIMKNANLKNFFYGNYFTHPVDLSSSSIEAERIFIAKK</sequence>
<dbReference type="CDD" id="cd06532">
    <property type="entry name" value="Glyco_transf_25"/>
    <property type="match status" value="1"/>
</dbReference>
<feature type="domain" description="Glycosyl transferase family 25" evidence="1">
    <location>
        <begin position="9"/>
        <end position="187"/>
    </location>
</feature>
<accession>A0A3R1ASK9</accession>
<gene>
    <name evidence="2" type="ORF">D7N80_16780</name>
</gene>
<dbReference type="EMBL" id="RVVJ01000019">
    <property type="protein sequence ID" value="MML54928.1"/>
    <property type="molecule type" value="Genomic_DNA"/>
</dbReference>
<protein>
    <submittedName>
        <fullName evidence="2">Glycosyltransferase family 25 protein</fullName>
    </submittedName>
</protein>